<sequence>MAFFKRIQQKINSLWYPQSVTVGKPVTTDQVADQLAILSTVTRGDTYAVMKNLGAVLGNYMAQGRTVKIDGVGTFYYTASACKKGVQTAAEVSASQINGVRVRFIPEVGRNSGRQVTTRSMVDANIFWEEWGKNSIDTGNSGSGNQGGGSGDGGIEDDPLG</sequence>
<evidence type="ECO:0000313" key="6">
    <source>
        <dbReference type="Proteomes" id="UP000284772"/>
    </source>
</evidence>
<accession>A0A3E4KQ27</accession>
<dbReference type="SUPFAM" id="SSF47729">
    <property type="entry name" value="IHF-like DNA-binding proteins"/>
    <property type="match status" value="1"/>
</dbReference>
<organism evidence="4 6">
    <name type="scientific">Bacteroides intestinalis</name>
    <dbReference type="NCBI Taxonomy" id="329854"/>
    <lineage>
        <taxon>Bacteria</taxon>
        <taxon>Pseudomonadati</taxon>
        <taxon>Bacteroidota</taxon>
        <taxon>Bacteroidia</taxon>
        <taxon>Bacteroidales</taxon>
        <taxon>Bacteroidaceae</taxon>
        <taxon>Bacteroides</taxon>
    </lineage>
</organism>
<dbReference type="InterPro" id="IPR010992">
    <property type="entry name" value="IHF-like_DNA-bd_dom_sf"/>
</dbReference>
<dbReference type="RefSeq" id="WP_115501550.1">
    <property type="nucleotide sequence ID" value="NZ_CABMMK010000001.1"/>
</dbReference>
<dbReference type="GO" id="GO:0003677">
    <property type="term" value="F:DNA binding"/>
    <property type="evidence" value="ECO:0007669"/>
    <property type="project" value="UniProtKB-KW"/>
</dbReference>
<dbReference type="Proteomes" id="UP000286003">
    <property type="component" value="Unassembled WGS sequence"/>
</dbReference>
<gene>
    <name evidence="4" type="ORF">DWX27_13925</name>
    <name evidence="5" type="ORF">DWZ32_13160</name>
</gene>
<feature type="domain" description="HU" evidence="3">
    <location>
        <begin position="15"/>
        <end position="107"/>
    </location>
</feature>
<evidence type="ECO:0000256" key="2">
    <source>
        <dbReference type="SAM" id="MobiDB-lite"/>
    </source>
</evidence>
<dbReference type="InterPro" id="IPR005902">
    <property type="entry name" value="HU_DNA-bd_put"/>
</dbReference>
<evidence type="ECO:0000313" key="7">
    <source>
        <dbReference type="Proteomes" id="UP000286003"/>
    </source>
</evidence>
<protein>
    <submittedName>
        <fullName evidence="4">DNA-binding protein</fullName>
    </submittedName>
</protein>
<proteinExistence type="predicted"/>
<feature type="compositionally biased region" description="Gly residues" evidence="2">
    <location>
        <begin position="141"/>
        <end position="153"/>
    </location>
</feature>
<evidence type="ECO:0000256" key="1">
    <source>
        <dbReference type="ARBA" id="ARBA00023125"/>
    </source>
</evidence>
<keyword evidence="1 4" id="KW-0238">DNA-binding</keyword>
<dbReference type="Proteomes" id="UP000284772">
    <property type="component" value="Unassembled WGS sequence"/>
</dbReference>
<name>A0A3E4KQ27_9BACE</name>
<dbReference type="NCBIfam" id="TIGR01201">
    <property type="entry name" value="HU_rel"/>
    <property type="match status" value="1"/>
</dbReference>
<reference evidence="6 7" key="1">
    <citation type="submission" date="2018-08" db="EMBL/GenBank/DDBJ databases">
        <title>A genome reference for cultivated species of the human gut microbiota.</title>
        <authorList>
            <person name="Zou Y."/>
            <person name="Xue W."/>
            <person name="Luo G."/>
        </authorList>
    </citation>
    <scope>NUCLEOTIDE SEQUENCE [LARGE SCALE GENOMIC DNA]</scope>
    <source>
        <strain evidence="4 6">AF19-10AC</strain>
        <strain evidence="5 7">AF31-23</strain>
    </source>
</reference>
<dbReference type="EMBL" id="QRWT01000015">
    <property type="protein sequence ID" value="RGT50274.1"/>
    <property type="molecule type" value="Genomic_DNA"/>
</dbReference>
<comment type="caution">
    <text evidence="4">The sequence shown here is derived from an EMBL/GenBank/DDBJ whole genome shotgun (WGS) entry which is preliminary data.</text>
</comment>
<dbReference type="AlphaFoldDB" id="A0A3E4KQ27"/>
<evidence type="ECO:0000259" key="3">
    <source>
        <dbReference type="Pfam" id="PF18291"/>
    </source>
</evidence>
<dbReference type="EMBL" id="QRQM01000014">
    <property type="protein sequence ID" value="RHN05915.1"/>
    <property type="molecule type" value="Genomic_DNA"/>
</dbReference>
<feature type="region of interest" description="Disordered" evidence="2">
    <location>
        <begin position="137"/>
        <end position="161"/>
    </location>
</feature>
<evidence type="ECO:0000313" key="4">
    <source>
        <dbReference type="EMBL" id="RGT50274.1"/>
    </source>
</evidence>
<dbReference type="InterPro" id="IPR041607">
    <property type="entry name" value="HU-HIG"/>
</dbReference>
<evidence type="ECO:0000313" key="5">
    <source>
        <dbReference type="EMBL" id="RHN05915.1"/>
    </source>
</evidence>
<dbReference type="Pfam" id="PF18291">
    <property type="entry name" value="HU-HIG"/>
    <property type="match status" value="1"/>
</dbReference>